<feature type="transmembrane region" description="Helical" evidence="2">
    <location>
        <begin position="147"/>
        <end position="172"/>
    </location>
</feature>
<reference evidence="3" key="1">
    <citation type="submission" date="2023-06" db="EMBL/GenBank/DDBJ databases">
        <authorList>
            <consortium name="Lawrence Berkeley National Laboratory"/>
            <person name="Ahrendt S."/>
            <person name="Sahu N."/>
            <person name="Indic B."/>
            <person name="Wong-Bajracharya J."/>
            <person name="Merenyi Z."/>
            <person name="Ke H.-M."/>
            <person name="Monk M."/>
            <person name="Kocsube S."/>
            <person name="Drula E."/>
            <person name="Lipzen A."/>
            <person name="Balint B."/>
            <person name="Henrissat B."/>
            <person name="Andreopoulos B."/>
            <person name="Martin F.M."/>
            <person name="Harder C.B."/>
            <person name="Rigling D."/>
            <person name="Ford K.L."/>
            <person name="Foster G.D."/>
            <person name="Pangilinan J."/>
            <person name="Papanicolaou A."/>
            <person name="Barry K."/>
            <person name="LaButti K."/>
            <person name="Viragh M."/>
            <person name="Koriabine M."/>
            <person name="Yan M."/>
            <person name="Riley R."/>
            <person name="Champramary S."/>
            <person name="Plett K.L."/>
            <person name="Tsai I.J."/>
            <person name="Slot J."/>
            <person name="Sipos G."/>
            <person name="Plett J."/>
            <person name="Nagy L.G."/>
            <person name="Grigoriev I.V."/>
        </authorList>
    </citation>
    <scope>NUCLEOTIDE SEQUENCE</scope>
    <source>
        <strain evidence="3">FPL87.14</strain>
    </source>
</reference>
<evidence type="ECO:0000313" key="3">
    <source>
        <dbReference type="EMBL" id="KAK0431230.1"/>
    </source>
</evidence>
<gene>
    <name evidence="3" type="ORF">EV421DRAFT_1912044</name>
</gene>
<protein>
    <submittedName>
        <fullName evidence="3">Uncharacterized protein</fullName>
    </submittedName>
</protein>
<evidence type="ECO:0000256" key="2">
    <source>
        <dbReference type="SAM" id="Phobius"/>
    </source>
</evidence>
<dbReference type="EMBL" id="JAUEPT010000119">
    <property type="protein sequence ID" value="KAK0431230.1"/>
    <property type="molecule type" value="Genomic_DNA"/>
</dbReference>
<dbReference type="Proteomes" id="UP001175226">
    <property type="component" value="Unassembled WGS sequence"/>
</dbReference>
<evidence type="ECO:0000313" key="4">
    <source>
        <dbReference type="Proteomes" id="UP001175226"/>
    </source>
</evidence>
<keyword evidence="4" id="KW-1185">Reference proteome</keyword>
<proteinExistence type="predicted"/>
<name>A0AA39IVH8_9AGAR</name>
<keyword evidence="2" id="KW-0472">Membrane</keyword>
<keyword evidence="2" id="KW-1133">Transmembrane helix</keyword>
<feature type="transmembrane region" description="Helical" evidence="2">
    <location>
        <begin position="66"/>
        <end position="91"/>
    </location>
</feature>
<feature type="transmembrane region" description="Helical" evidence="2">
    <location>
        <begin position="33"/>
        <end position="54"/>
    </location>
</feature>
<comment type="caution">
    <text evidence="3">The sequence shown here is derived from an EMBL/GenBank/DDBJ whole genome shotgun (WGS) entry which is preliminary data.</text>
</comment>
<organism evidence="3 4">
    <name type="scientific">Armillaria borealis</name>
    <dbReference type="NCBI Taxonomy" id="47425"/>
    <lineage>
        <taxon>Eukaryota</taxon>
        <taxon>Fungi</taxon>
        <taxon>Dikarya</taxon>
        <taxon>Basidiomycota</taxon>
        <taxon>Agaricomycotina</taxon>
        <taxon>Agaricomycetes</taxon>
        <taxon>Agaricomycetidae</taxon>
        <taxon>Agaricales</taxon>
        <taxon>Marasmiineae</taxon>
        <taxon>Physalacriaceae</taxon>
        <taxon>Armillaria</taxon>
    </lineage>
</organism>
<accession>A0AA39IVH8</accession>
<feature type="region of interest" description="Disordered" evidence="1">
    <location>
        <begin position="298"/>
        <end position="322"/>
    </location>
</feature>
<keyword evidence="2" id="KW-0812">Transmembrane</keyword>
<sequence length="333" mass="36117">MTNQNDTLSLPDLTDADKAYISLILGSNLDASILYSLLHGIYTGVVAVTLRNIFMTKSLPVRKAMIVVIILLHIFTTIDFGLEFSFIHSIFVDNAQSIVTKYLFGVSPGSSAQSVGPGITSVICSILADATIIWHCWIVWGQHWLPILLPVLLLISATGIILQILDLLIYLSLDAKGVPECLSSHDDWMSNYIGAVASVVKGIAPTLLVGRVAAGHARPDDSWQGSVISGSIHFGTNSVGQDSQLGSITSDNLEAQAAEWERDEEYGHRARADSEGDTSLQSVVCGDGPEVQLEIPDDSHCYNENDLGGDDLEVHPNRPRDDDLHSILVVPRY</sequence>
<feature type="compositionally biased region" description="Basic and acidic residues" evidence="1">
    <location>
        <begin position="312"/>
        <end position="322"/>
    </location>
</feature>
<feature type="transmembrane region" description="Helical" evidence="2">
    <location>
        <begin position="192"/>
        <end position="214"/>
    </location>
</feature>
<dbReference type="AlphaFoldDB" id="A0AA39IVH8"/>
<feature type="transmembrane region" description="Helical" evidence="2">
    <location>
        <begin position="118"/>
        <end position="140"/>
    </location>
</feature>
<evidence type="ECO:0000256" key="1">
    <source>
        <dbReference type="SAM" id="MobiDB-lite"/>
    </source>
</evidence>